<feature type="region of interest" description="Disordered" evidence="1">
    <location>
        <begin position="1"/>
        <end position="28"/>
    </location>
</feature>
<proteinExistence type="predicted"/>
<dbReference type="Proteomes" id="UP000189674">
    <property type="component" value="Chromosome"/>
</dbReference>
<accession>A0A1U9NQV6</accession>
<dbReference type="RefSeq" id="WP_169853286.1">
    <property type="nucleotide sequence ID" value="NZ_CP019791.1"/>
</dbReference>
<evidence type="ECO:0000256" key="1">
    <source>
        <dbReference type="SAM" id="MobiDB-lite"/>
    </source>
</evidence>
<organism evidence="2 3">
    <name type="scientific">Anaerohalosphaera lusitana</name>
    <dbReference type="NCBI Taxonomy" id="1936003"/>
    <lineage>
        <taxon>Bacteria</taxon>
        <taxon>Pseudomonadati</taxon>
        <taxon>Planctomycetota</taxon>
        <taxon>Phycisphaerae</taxon>
        <taxon>Sedimentisphaerales</taxon>
        <taxon>Anaerohalosphaeraceae</taxon>
        <taxon>Anaerohalosphaera</taxon>
    </lineage>
</organism>
<dbReference type="KEGG" id="alus:STSP2_03328"/>
<gene>
    <name evidence="2" type="ORF">STSP2_03328</name>
</gene>
<evidence type="ECO:0000313" key="2">
    <source>
        <dbReference type="EMBL" id="AQT70124.1"/>
    </source>
</evidence>
<reference evidence="3" key="1">
    <citation type="submission" date="2017-02" db="EMBL/GenBank/DDBJ databases">
        <title>Comparative genomics and description of representatives of a novel lineage of planctomycetes thriving in anoxic sediments.</title>
        <authorList>
            <person name="Spring S."/>
            <person name="Bunk B."/>
            <person name="Sproer C."/>
        </authorList>
    </citation>
    <scope>NUCLEOTIDE SEQUENCE [LARGE SCALE GENOMIC DNA]</scope>
    <source>
        <strain evidence="3">ST-NAGAB-D1</strain>
    </source>
</reference>
<protein>
    <submittedName>
        <fullName evidence="2">Uncharacterized protein</fullName>
    </submittedName>
</protein>
<name>A0A1U9NQV6_9BACT</name>
<dbReference type="EMBL" id="CP019791">
    <property type="protein sequence ID" value="AQT70124.1"/>
    <property type="molecule type" value="Genomic_DNA"/>
</dbReference>
<keyword evidence="3" id="KW-1185">Reference proteome</keyword>
<dbReference type="AlphaFoldDB" id="A0A1U9NQV6"/>
<evidence type="ECO:0000313" key="3">
    <source>
        <dbReference type="Proteomes" id="UP000189674"/>
    </source>
</evidence>
<sequence>MKDNSKHYRGAASGRERSSNKNKHDRILADAVETAMQLMEGLKSSSYDTANTQGK</sequence>